<dbReference type="Proteomes" id="UP000005990">
    <property type="component" value="Unassembled WGS sequence"/>
</dbReference>
<organism evidence="1 2">
    <name type="scientific">Eremococcus coleocola ACS-139-V-Col8</name>
    <dbReference type="NCBI Taxonomy" id="908337"/>
    <lineage>
        <taxon>Bacteria</taxon>
        <taxon>Bacillati</taxon>
        <taxon>Bacillota</taxon>
        <taxon>Bacilli</taxon>
        <taxon>Lactobacillales</taxon>
        <taxon>Aerococcaceae</taxon>
        <taxon>Eremococcus</taxon>
    </lineage>
</organism>
<sequence length="68" mass="7777">MPRASGEYFAYRGEEIVACGTVDEISKELGIDTKICRWYATSAAKRREAETYRKTGKGRMLILERVED</sequence>
<evidence type="ECO:0000313" key="1">
    <source>
        <dbReference type="EMBL" id="EFR30686.1"/>
    </source>
</evidence>
<reference evidence="1 2" key="1">
    <citation type="submission" date="2010-10" db="EMBL/GenBank/DDBJ databases">
        <authorList>
            <person name="Durkin A.S."/>
            <person name="Madupu R."/>
            <person name="Torralba M."/>
            <person name="Gillis M."/>
            <person name="Methe B."/>
            <person name="Sutton G."/>
            <person name="Nelson K.E."/>
        </authorList>
    </citation>
    <scope>NUCLEOTIDE SEQUENCE [LARGE SCALE GENOMIC DNA]</scope>
    <source>
        <strain evidence="1 2">ACS-139-V-Col8</strain>
    </source>
</reference>
<dbReference type="RefSeq" id="WP_006418846.1">
    <property type="nucleotide sequence ID" value="NZ_AENN01000017.1"/>
</dbReference>
<comment type="caution">
    <text evidence="1">The sequence shown here is derived from an EMBL/GenBank/DDBJ whole genome shotgun (WGS) entry which is preliminary data.</text>
</comment>
<keyword evidence="2" id="KW-1185">Reference proteome</keyword>
<accession>E4KQJ6</accession>
<dbReference type="AlphaFoldDB" id="E4KQJ6"/>
<dbReference type="STRING" id="908337.HMPREF9257_0554"/>
<name>E4KQJ6_9LACT</name>
<gene>
    <name evidence="1" type="ORF">HMPREF9257_0554</name>
</gene>
<protein>
    <submittedName>
        <fullName evidence="1">Uncharacterized protein</fullName>
    </submittedName>
</protein>
<evidence type="ECO:0000313" key="2">
    <source>
        <dbReference type="Proteomes" id="UP000005990"/>
    </source>
</evidence>
<proteinExistence type="predicted"/>
<dbReference type="EMBL" id="AENN01000017">
    <property type="protein sequence ID" value="EFR30686.1"/>
    <property type="molecule type" value="Genomic_DNA"/>
</dbReference>